<dbReference type="Proteomes" id="UP000176997">
    <property type="component" value="Unassembled WGS sequence"/>
</dbReference>
<dbReference type="Gene3D" id="2.30.170.40">
    <property type="entry name" value="Ribosomal protein L28/L24"/>
    <property type="match status" value="1"/>
</dbReference>
<name>A0A1G2SB03_9BACT</name>
<sequence>MYLLAYFVVYDTMRSTMAKTCPTCNKGSRMVGGYSNRVRATKFNPTGKRRSYPNLQWAPLSDGTRIKLCTHCMKAGKHTEIKVKAPKKAAVVA</sequence>
<evidence type="ECO:0008006" key="5">
    <source>
        <dbReference type="Google" id="ProtNLM"/>
    </source>
</evidence>
<dbReference type="InterPro" id="IPR034704">
    <property type="entry name" value="Ribosomal_bL28/bL31-like_sf"/>
</dbReference>
<dbReference type="STRING" id="1802723.A2675_01850"/>
<dbReference type="GO" id="GO:0003735">
    <property type="term" value="F:structural constituent of ribosome"/>
    <property type="evidence" value="ECO:0007669"/>
    <property type="project" value="InterPro"/>
</dbReference>
<keyword evidence="1" id="KW-0689">Ribosomal protein</keyword>
<evidence type="ECO:0000256" key="1">
    <source>
        <dbReference type="ARBA" id="ARBA00022980"/>
    </source>
</evidence>
<dbReference type="GO" id="GO:1990904">
    <property type="term" value="C:ribonucleoprotein complex"/>
    <property type="evidence" value="ECO:0007669"/>
    <property type="project" value="UniProtKB-KW"/>
</dbReference>
<evidence type="ECO:0000313" key="4">
    <source>
        <dbReference type="Proteomes" id="UP000176997"/>
    </source>
</evidence>
<proteinExistence type="predicted"/>
<protein>
    <recommendedName>
        <fullName evidence="5">50S ribosomal protein L28</fullName>
    </recommendedName>
</protein>
<dbReference type="SUPFAM" id="SSF143800">
    <property type="entry name" value="L28p-like"/>
    <property type="match status" value="1"/>
</dbReference>
<keyword evidence="2" id="KW-0687">Ribonucleoprotein</keyword>
<evidence type="ECO:0000256" key="2">
    <source>
        <dbReference type="ARBA" id="ARBA00023274"/>
    </source>
</evidence>
<comment type="caution">
    <text evidence="3">The sequence shown here is derived from an EMBL/GenBank/DDBJ whole genome shotgun (WGS) entry which is preliminary data.</text>
</comment>
<evidence type="ECO:0000313" key="3">
    <source>
        <dbReference type="EMBL" id="OHA81869.1"/>
    </source>
</evidence>
<reference evidence="3 4" key="1">
    <citation type="journal article" date="2016" name="Nat. Commun.">
        <title>Thousands of microbial genomes shed light on interconnected biogeochemical processes in an aquifer system.</title>
        <authorList>
            <person name="Anantharaman K."/>
            <person name="Brown C.T."/>
            <person name="Hug L.A."/>
            <person name="Sharon I."/>
            <person name="Castelle C.J."/>
            <person name="Probst A.J."/>
            <person name="Thomas B.C."/>
            <person name="Singh A."/>
            <person name="Wilkins M.J."/>
            <person name="Karaoz U."/>
            <person name="Brodie E.L."/>
            <person name="Williams K.H."/>
            <person name="Hubbard S.S."/>
            <person name="Banfield J.F."/>
        </authorList>
    </citation>
    <scope>NUCLEOTIDE SEQUENCE [LARGE SCALE GENOMIC DNA]</scope>
</reference>
<dbReference type="AlphaFoldDB" id="A0A1G2SB03"/>
<dbReference type="GO" id="GO:0005840">
    <property type="term" value="C:ribosome"/>
    <property type="evidence" value="ECO:0007669"/>
    <property type="project" value="UniProtKB-KW"/>
</dbReference>
<gene>
    <name evidence="3" type="ORF">A2675_01850</name>
</gene>
<organism evidence="3 4">
    <name type="scientific">Candidatus Yonathbacteria bacterium RIFCSPHIGHO2_01_FULL_51_10</name>
    <dbReference type="NCBI Taxonomy" id="1802723"/>
    <lineage>
        <taxon>Bacteria</taxon>
        <taxon>Candidatus Yonathiibacteriota</taxon>
    </lineage>
</organism>
<dbReference type="EMBL" id="MHUS01000007">
    <property type="protein sequence ID" value="OHA81869.1"/>
    <property type="molecule type" value="Genomic_DNA"/>
</dbReference>
<accession>A0A1G2SB03</accession>
<dbReference type="InterPro" id="IPR037147">
    <property type="entry name" value="Ribosomal_bL28_sf"/>
</dbReference>